<dbReference type="InterPro" id="IPR043701">
    <property type="entry name" value="Yju2"/>
</dbReference>
<dbReference type="GO" id="GO:0071006">
    <property type="term" value="C:U2-type catalytic step 1 spliceosome"/>
    <property type="evidence" value="ECO:0007669"/>
    <property type="project" value="UniProtKB-UniRule"/>
</dbReference>
<dbReference type="AlphaFoldDB" id="A0AAD5CKT1"/>
<feature type="binding site" evidence="8">
    <location>
        <position position="46"/>
    </location>
    <ligand>
        <name>Zn(2+)</name>
        <dbReference type="ChEBI" id="CHEBI:29105"/>
    </ligand>
</feature>
<gene>
    <name evidence="9" type="ORF">M8C21_032690</name>
</gene>
<keyword evidence="10" id="KW-1185">Reference proteome</keyword>
<comment type="subcellular location">
    <subcellularLocation>
        <location evidence="1 8">Nucleus</location>
    </subcellularLocation>
</comment>
<evidence type="ECO:0000256" key="2">
    <source>
        <dbReference type="ARBA" id="ARBA00022664"/>
    </source>
</evidence>
<evidence type="ECO:0000256" key="8">
    <source>
        <dbReference type="HAMAP-Rule" id="MF_03226"/>
    </source>
</evidence>
<dbReference type="EMBL" id="JAMZMK010007835">
    <property type="protein sequence ID" value="KAI7743025.1"/>
    <property type="molecule type" value="Genomic_DNA"/>
</dbReference>
<proteinExistence type="inferred from homology"/>
<evidence type="ECO:0000256" key="1">
    <source>
        <dbReference type="ARBA" id="ARBA00004123"/>
    </source>
</evidence>
<evidence type="ECO:0000256" key="4">
    <source>
        <dbReference type="ARBA" id="ARBA00022728"/>
    </source>
</evidence>
<keyword evidence="6" id="KW-0508">mRNA splicing</keyword>
<accession>A0AAD5CKT1</accession>
<dbReference type="Proteomes" id="UP001206925">
    <property type="component" value="Unassembled WGS sequence"/>
</dbReference>
<dbReference type="GO" id="GO:0000349">
    <property type="term" value="P:generation of catalytic spliceosome for first transesterification step"/>
    <property type="evidence" value="ECO:0007669"/>
    <property type="project" value="UniProtKB-UniRule"/>
</dbReference>
<reference evidence="9" key="1">
    <citation type="submission" date="2022-06" db="EMBL/GenBank/DDBJ databases">
        <title>Uncovering the hologenomic basis of an extraordinary plant invasion.</title>
        <authorList>
            <person name="Bieker V.C."/>
            <person name="Martin M.D."/>
            <person name="Gilbert T."/>
            <person name="Hodgins K."/>
            <person name="Battlay P."/>
            <person name="Petersen B."/>
            <person name="Wilson J."/>
        </authorList>
    </citation>
    <scope>NUCLEOTIDE SEQUENCE</scope>
    <source>
        <strain evidence="9">AA19_3_7</strain>
        <tissue evidence="9">Leaf</tissue>
    </source>
</reference>
<keyword evidence="5 8" id="KW-0862">Zinc</keyword>
<dbReference type="Pfam" id="PF04502">
    <property type="entry name" value="Saf4_Yju2"/>
    <property type="match status" value="1"/>
</dbReference>
<dbReference type="InterPro" id="IPR007590">
    <property type="entry name" value="Saf4/Yju2"/>
</dbReference>
<keyword evidence="4 8" id="KW-0747">Spliceosome</keyword>
<keyword evidence="2" id="KW-0507">mRNA processing</keyword>
<dbReference type="PANTHER" id="PTHR12111:SF1">
    <property type="entry name" value="SPLICING FACTOR YJU2"/>
    <property type="match status" value="1"/>
</dbReference>
<evidence type="ECO:0000313" key="9">
    <source>
        <dbReference type="EMBL" id="KAI7743025.1"/>
    </source>
</evidence>
<keyword evidence="3 8" id="KW-0479">Metal-binding</keyword>
<dbReference type="PANTHER" id="PTHR12111">
    <property type="entry name" value="SPLICING FACTOR YJU2"/>
    <property type="match status" value="1"/>
</dbReference>
<evidence type="ECO:0000313" key="10">
    <source>
        <dbReference type="Proteomes" id="UP001206925"/>
    </source>
</evidence>
<comment type="function">
    <text evidence="8">Part of the spliceosome which catalyzes two sequential transesterification reactions, first the excision of the non-coding intron from pre-mRNA and then the ligation of the coding exons to form the mature mRNA. Plays a role in stabilizing the structure of the spliceosome catalytic core and docking of the branch helix into the active site, producing 5'-exon and lariat intron-3'-intermediates.</text>
</comment>
<sequence length="230" mass="26978">MSERKVVNKYFPPDFDPAKIPRRSKSQQQQIKVRIMLPISIRCGTCGTHIYRGTKFNSRKEDVLDQTYLGIQIYRFYIKCKECSVEILLNTDPAGKSGYVVEAGARRTFEPEADEEEEKELVGDAVEIRRLASKRELGIHSALDELKSMKARRAHVSVDSILESLQPRSAPLQLQEEKEYQQQLDMFKRSRRVVTLDLMLQDWQPLQKHQVNQFRFMDTRSVKDDEPWWE</sequence>
<organism evidence="9 10">
    <name type="scientific">Ambrosia artemisiifolia</name>
    <name type="common">Common ragweed</name>
    <dbReference type="NCBI Taxonomy" id="4212"/>
    <lineage>
        <taxon>Eukaryota</taxon>
        <taxon>Viridiplantae</taxon>
        <taxon>Streptophyta</taxon>
        <taxon>Embryophyta</taxon>
        <taxon>Tracheophyta</taxon>
        <taxon>Spermatophyta</taxon>
        <taxon>Magnoliopsida</taxon>
        <taxon>eudicotyledons</taxon>
        <taxon>Gunneridae</taxon>
        <taxon>Pentapetalae</taxon>
        <taxon>asterids</taxon>
        <taxon>campanulids</taxon>
        <taxon>Asterales</taxon>
        <taxon>Asteraceae</taxon>
        <taxon>Asteroideae</taxon>
        <taxon>Heliantheae alliance</taxon>
        <taxon>Heliantheae</taxon>
        <taxon>Ambrosia</taxon>
    </lineage>
</organism>
<evidence type="ECO:0000256" key="7">
    <source>
        <dbReference type="ARBA" id="ARBA00023242"/>
    </source>
</evidence>
<comment type="similarity">
    <text evidence="8">Belongs to the CWC16 family. YJU2 subfamily.</text>
</comment>
<feature type="binding site" evidence="8">
    <location>
        <position position="43"/>
    </location>
    <ligand>
        <name>Zn(2+)</name>
        <dbReference type="ChEBI" id="CHEBI:29105"/>
    </ligand>
</feature>
<feature type="binding site" evidence="8">
    <location>
        <position position="80"/>
    </location>
    <ligand>
        <name>Zn(2+)</name>
        <dbReference type="ChEBI" id="CHEBI:29105"/>
    </ligand>
</feature>
<evidence type="ECO:0000256" key="3">
    <source>
        <dbReference type="ARBA" id="ARBA00022723"/>
    </source>
</evidence>
<evidence type="ECO:0000256" key="6">
    <source>
        <dbReference type="ARBA" id="ARBA00023187"/>
    </source>
</evidence>
<name>A0AAD5CKT1_AMBAR</name>
<dbReference type="HAMAP" id="MF_03226">
    <property type="entry name" value="YJU2"/>
    <property type="match status" value="1"/>
</dbReference>
<feature type="binding site" evidence="8">
    <location>
        <position position="83"/>
    </location>
    <ligand>
        <name>Zn(2+)</name>
        <dbReference type="ChEBI" id="CHEBI:29105"/>
    </ligand>
</feature>
<keyword evidence="7 8" id="KW-0539">Nucleus</keyword>
<comment type="subunit">
    <text evidence="8">Component of the spliceosome. Present in the activated B complex, the catalytically activated B* complex which catalyzes the branching, the catalytic step 1 C complex catalyzing the exon ligation, and the postcatalytic P complex containing the ligated exons (mRNA) and the excised lariat intron.</text>
</comment>
<dbReference type="GO" id="GO:0046872">
    <property type="term" value="F:metal ion binding"/>
    <property type="evidence" value="ECO:0007669"/>
    <property type="project" value="UniProtKB-KW"/>
</dbReference>
<protein>
    <recommendedName>
        <fullName evidence="8">Splicing factor YJU2</fullName>
    </recommendedName>
</protein>
<comment type="caution">
    <text evidence="9">The sequence shown here is derived from an EMBL/GenBank/DDBJ whole genome shotgun (WGS) entry which is preliminary data.</text>
</comment>
<evidence type="ECO:0000256" key="5">
    <source>
        <dbReference type="ARBA" id="ARBA00022833"/>
    </source>
</evidence>